<evidence type="ECO:0000256" key="1">
    <source>
        <dbReference type="ARBA" id="ARBA00005771"/>
    </source>
</evidence>
<sequence>MKHRRLCETLLKEKGWLTPHLVQHQGSWFVPSMALKGLCLLQNHFKADNSDIFLATFPTAGTTWVRAIINPEDMFVPKWIFLNKLRSKNLKPLSIEDAFKLFCDGVSHNGSFWDDVLEYWRASLENPTKILFMKFEEIKRDTFGQIQISRFSGKLFSIEEE</sequence>
<dbReference type="GO" id="GO:0008146">
    <property type="term" value="F:sulfotransferase activity"/>
    <property type="evidence" value="ECO:0007669"/>
    <property type="project" value="InterPro"/>
</dbReference>
<feature type="domain" description="Sulfotransferase" evidence="4">
    <location>
        <begin position="69"/>
        <end position="157"/>
    </location>
</feature>
<organism evidence="5 6">
    <name type="scientific">Dillenia turbinata</name>
    <dbReference type="NCBI Taxonomy" id="194707"/>
    <lineage>
        <taxon>Eukaryota</taxon>
        <taxon>Viridiplantae</taxon>
        <taxon>Streptophyta</taxon>
        <taxon>Embryophyta</taxon>
        <taxon>Tracheophyta</taxon>
        <taxon>Spermatophyta</taxon>
        <taxon>Magnoliopsida</taxon>
        <taxon>eudicotyledons</taxon>
        <taxon>Gunneridae</taxon>
        <taxon>Pentapetalae</taxon>
        <taxon>Dilleniales</taxon>
        <taxon>Dilleniaceae</taxon>
        <taxon>Dillenia</taxon>
    </lineage>
</organism>
<dbReference type="Pfam" id="PF00685">
    <property type="entry name" value="Sulfotransfer_1"/>
    <property type="match status" value="1"/>
</dbReference>
<protein>
    <recommendedName>
        <fullName evidence="3">Sulfotransferase</fullName>
        <ecNumber evidence="3">2.8.2.-</ecNumber>
    </recommendedName>
</protein>
<reference evidence="5 6" key="1">
    <citation type="submission" date="2023-12" db="EMBL/GenBank/DDBJ databases">
        <title>A high-quality genome assembly for Dillenia turbinata (Dilleniales).</title>
        <authorList>
            <person name="Chanderbali A."/>
        </authorList>
    </citation>
    <scope>NUCLEOTIDE SEQUENCE [LARGE SCALE GENOMIC DNA]</scope>
    <source>
        <strain evidence="5">LSX21</strain>
        <tissue evidence="5">Leaf</tissue>
    </source>
</reference>
<keyword evidence="2 3" id="KW-0808">Transferase</keyword>
<dbReference type="EMBL" id="JBAMMX010000016">
    <property type="protein sequence ID" value="KAK6925171.1"/>
    <property type="molecule type" value="Genomic_DNA"/>
</dbReference>
<proteinExistence type="inferred from homology"/>
<dbReference type="Proteomes" id="UP001370490">
    <property type="component" value="Unassembled WGS sequence"/>
</dbReference>
<evidence type="ECO:0000313" key="6">
    <source>
        <dbReference type="Proteomes" id="UP001370490"/>
    </source>
</evidence>
<evidence type="ECO:0000256" key="2">
    <source>
        <dbReference type="ARBA" id="ARBA00022679"/>
    </source>
</evidence>
<dbReference type="InterPro" id="IPR027417">
    <property type="entry name" value="P-loop_NTPase"/>
</dbReference>
<dbReference type="AlphaFoldDB" id="A0AAN8Z558"/>
<keyword evidence="6" id="KW-1185">Reference proteome</keyword>
<gene>
    <name evidence="5" type="ORF">RJ641_009497</name>
</gene>
<comment type="similarity">
    <text evidence="1 3">Belongs to the sulfotransferase 1 family.</text>
</comment>
<dbReference type="InterPro" id="IPR000863">
    <property type="entry name" value="Sulfotransferase_dom"/>
</dbReference>
<dbReference type="EC" id="2.8.2.-" evidence="3"/>
<dbReference type="Gene3D" id="3.40.50.300">
    <property type="entry name" value="P-loop containing nucleotide triphosphate hydrolases"/>
    <property type="match status" value="2"/>
</dbReference>
<comment type="caution">
    <text evidence="5">The sequence shown here is derived from an EMBL/GenBank/DDBJ whole genome shotgun (WGS) entry which is preliminary data.</text>
</comment>
<evidence type="ECO:0000256" key="3">
    <source>
        <dbReference type="RuleBase" id="RU361155"/>
    </source>
</evidence>
<accession>A0AAN8Z558</accession>
<evidence type="ECO:0000259" key="4">
    <source>
        <dbReference type="Pfam" id="PF00685"/>
    </source>
</evidence>
<dbReference type="SUPFAM" id="SSF52540">
    <property type="entry name" value="P-loop containing nucleoside triphosphate hydrolases"/>
    <property type="match status" value="1"/>
</dbReference>
<name>A0AAN8Z558_9MAGN</name>
<dbReference type="PANTHER" id="PTHR11783">
    <property type="entry name" value="SULFOTRANSFERASE SULT"/>
    <property type="match status" value="1"/>
</dbReference>
<evidence type="ECO:0000313" key="5">
    <source>
        <dbReference type="EMBL" id="KAK6925171.1"/>
    </source>
</evidence>